<evidence type="ECO:0000256" key="1">
    <source>
        <dbReference type="SAM" id="SignalP"/>
    </source>
</evidence>
<dbReference type="EMBL" id="NJGU01000006">
    <property type="protein sequence ID" value="OWY28855.1"/>
    <property type="molecule type" value="Genomic_DNA"/>
</dbReference>
<dbReference type="PANTHER" id="PTHR11102:SF160">
    <property type="entry name" value="ERAD-ASSOCIATED E3 UBIQUITIN-PROTEIN LIGASE COMPONENT HRD3"/>
    <property type="match status" value="1"/>
</dbReference>
<dbReference type="RefSeq" id="WP_088751327.1">
    <property type="nucleotide sequence ID" value="NZ_NJGU01000006.1"/>
</dbReference>
<name>A0A246WR48_9BURK</name>
<feature type="chain" id="PRO_5013145810" description="Sel1 repeat family protein" evidence="1">
    <location>
        <begin position="25"/>
        <end position="219"/>
    </location>
</feature>
<proteinExistence type="predicted"/>
<sequence>MQTPKHKRLAAGILLLSWCSLIHAGPIDDLLAEAQAGNADAQFKLGLAYDSGRGVPREIDTAKMWYSKSAEQGNVEAQNSLGSIYQEEKNYQGARLWFEKAAAKKNALALNNLAYLHDLGLGTEQNRKMAFDLYLQSADLGWGEAMWNLANMYGAGQVGAPDLYQACVWTMRAERFSANNGNLAMHVRQAKPQILKLLGGRASACEQEGNAWSPQTVNK</sequence>
<keyword evidence="1" id="KW-0732">Signal</keyword>
<dbReference type="Pfam" id="PF08238">
    <property type="entry name" value="Sel1"/>
    <property type="match status" value="4"/>
</dbReference>
<dbReference type="SUPFAM" id="SSF81901">
    <property type="entry name" value="HCP-like"/>
    <property type="match status" value="1"/>
</dbReference>
<evidence type="ECO:0008006" key="4">
    <source>
        <dbReference type="Google" id="ProtNLM"/>
    </source>
</evidence>
<dbReference type="InterPro" id="IPR011990">
    <property type="entry name" value="TPR-like_helical_dom_sf"/>
</dbReference>
<organism evidence="2 3">
    <name type="scientific">Herbaspirillum robiniae</name>
    <dbReference type="NCBI Taxonomy" id="2014887"/>
    <lineage>
        <taxon>Bacteria</taxon>
        <taxon>Pseudomonadati</taxon>
        <taxon>Pseudomonadota</taxon>
        <taxon>Betaproteobacteria</taxon>
        <taxon>Burkholderiales</taxon>
        <taxon>Oxalobacteraceae</taxon>
        <taxon>Herbaspirillum</taxon>
    </lineage>
</organism>
<reference evidence="2 3" key="1">
    <citation type="submission" date="2017-06" db="EMBL/GenBank/DDBJ databases">
        <title>Herbaspirillum phytohormonus sp. nov., isolated from the root nodule of Robinia pseudoacacia in lead-zinc mine.</title>
        <authorList>
            <person name="Fan M."/>
            <person name="Lin Y."/>
        </authorList>
    </citation>
    <scope>NUCLEOTIDE SEQUENCE [LARGE SCALE GENOMIC DNA]</scope>
    <source>
        <strain evidence="2 3">HZ10</strain>
    </source>
</reference>
<dbReference type="Proteomes" id="UP000197596">
    <property type="component" value="Unassembled WGS sequence"/>
</dbReference>
<evidence type="ECO:0000313" key="2">
    <source>
        <dbReference type="EMBL" id="OWY28855.1"/>
    </source>
</evidence>
<dbReference type="SMART" id="SM00671">
    <property type="entry name" value="SEL1"/>
    <property type="match status" value="4"/>
</dbReference>
<protein>
    <recommendedName>
        <fullName evidence="4">Sel1 repeat family protein</fullName>
    </recommendedName>
</protein>
<evidence type="ECO:0000313" key="3">
    <source>
        <dbReference type="Proteomes" id="UP000197596"/>
    </source>
</evidence>
<dbReference type="InterPro" id="IPR006597">
    <property type="entry name" value="Sel1-like"/>
</dbReference>
<accession>A0A246WR48</accession>
<gene>
    <name evidence="2" type="ORF">CEJ42_12870</name>
</gene>
<comment type="caution">
    <text evidence="2">The sequence shown here is derived from an EMBL/GenBank/DDBJ whole genome shotgun (WGS) entry which is preliminary data.</text>
</comment>
<feature type="signal peptide" evidence="1">
    <location>
        <begin position="1"/>
        <end position="24"/>
    </location>
</feature>
<dbReference type="PANTHER" id="PTHR11102">
    <property type="entry name" value="SEL-1-LIKE PROTEIN"/>
    <property type="match status" value="1"/>
</dbReference>
<dbReference type="Gene3D" id="1.25.40.10">
    <property type="entry name" value="Tetratricopeptide repeat domain"/>
    <property type="match status" value="1"/>
</dbReference>
<dbReference type="AlphaFoldDB" id="A0A246WR48"/>
<dbReference type="InterPro" id="IPR050767">
    <property type="entry name" value="Sel1_AlgK"/>
</dbReference>